<dbReference type="PANTHER" id="PTHR47966:SF68">
    <property type="entry name" value="PEPTIDASE A1 DOMAIN-CONTAINING PROTEIN"/>
    <property type="match status" value="1"/>
</dbReference>
<dbReference type="InterPro" id="IPR034164">
    <property type="entry name" value="Pepsin-like_dom"/>
</dbReference>
<protein>
    <submittedName>
        <fullName evidence="5">Aspartic peptidase domain-containing protein</fullName>
    </submittedName>
</protein>
<evidence type="ECO:0000313" key="6">
    <source>
        <dbReference type="Proteomes" id="UP000758603"/>
    </source>
</evidence>
<dbReference type="SUPFAM" id="SSF50630">
    <property type="entry name" value="Acid proteases"/>
    <property type="match status" value="1"/>
</dbReference>
<dbReference type="RefSeq" id="XP_045951625.1">
    <property type="nucleotide sequence ID" value="XM_046098900.1"/>
</dbReference>
<evidence type="ECO:0000256" key="1">
    <source>
        <dbReference type="ARBA" id="ARBA00007447"/>
    </source>
</evidence>
<name>A0A9P8UB92_9PEZI</name>
<evidence type="ECO:0000313" key="5">
    <source>
        <dbReference type="EMBL" id="KAH6645111.1"/>
    </source>
</evidence>
<evidence type="ECO:0000259" key="4">
    <source>
        <dbReference type="PROSITE" id="PS51767"/>
    </source>
</evidence>
<reference evidence="5" key="1">
    <citation type="journal article" date="2021" name="Nat. Commun.">
        <title>Genetic determinants of endophytism in the Arabidopsis root mycobiome.</title>
        <authorList>
            <person name="Mesny F."/>
            <person name="Miyauchi S."/>
            <person name="Thiergart T."/>
            <person name="Pickel B."/>
            <person name="Atanasova L."/>
            <person name="Karlsson M."/>
            <person name="Huettel B."/>
            <person name="Barry K.W."/>
            <person name="Haridas S."/>
            <person name="Chen C."/>
            <person name="Bauer D."/>
            <person name="Andreopoulos W."/>
            <person name="Pangilinan J."/>
            <person name="LaButti K."/>
            <person name="Riley R."/>
            <person name="Lipzen A."/>
            <person name="Clum A."/>
            <person name="Drula E."/>
            <person name="Henrissat B."/>
            <person name="Kohler A."/>
            <person name="Grigoriev I.V."/>
            <person name="Martin F.M."/>
            <person name="Hacquard S."/>
        </authorList>
    </citation>
    <scope>NUCLEOTIDE SEQUENCE</scope>
    <source>
        <strain evidence="5">MPI-SDFR-AT-0073</strain>
    </source>
</reference>
<dbReference type="InterPro" id="IPR033121">
    <property type="entry name" value="PEPTIDASE_A1"/>
</dbReference>
<feature type="active site" evidence="2">
    <location>
        <position position="268"/>
    </location>
</feature>
<dbReference type="PRINTS" id="PR00792">
    <property type="entry name" value="PEPSIN"/>
</dbReference>
<dbReference type="GO" id="GO:0004190">
    <property type="term" value="F:aspartic-type endopeptidase activity"/>
    <property type="evidence" value="ECO:0007669"/>
    <property type="project" value="InterPro"/>
</dbReference>
<dbReference type="InterPro" id="IPR001461">
    <property type="entry name" value="Aspartic_peptidase_A1"/>
</dbReference>
<dbReference type="GO" id="GO:0006508">
    <property type="term" value="P:proteolysis"/>
    <property type="evidence" value="ECO:0007669"/>
    <property type="project" value="InterPro"/>
</dbReference>
<dbReference type="PROSITE" id="PS51767">
    <property type="entry name" value="PEPTIDASE_A1"/>
    <property type="match status" value="1"/>
</dbReference>
<keyword evidence="6" id="KW-1185">Reference proteome</keyword>
<accession>A0A9P8UB92</accession>
<proteinExistence type="inferred from homology"/>
<feature type="chain" id="PRO_5040444150" evidence="3">
    <location>
        <begin position="16"/>
        <end position="399"/>
    </location>
</feature>
<dbReference type="OrthoDB" id="771136at2759"/>
<dbReference type="GO" id="GO:0000324">
    <property type="term" value="C:fungal-type vacuole"/>
    <property type="evidence" value="ECO:0007669"/>
    <property type="project" value="TreeGrafter"/>
</dbReference>
<gene>
    <name evidence="5" type="ORF">BKA67DRAFT_527828</name>
</gene>
<feature type="signal peptide" evidence="3">
    <location>
        <begin position="1"/>
        <end position="15"/>
    </location>
</feature>
<feature type="active site" evidence="2">
    <location>
        <position position="47"/>
    </location>
</feature>
<evidence type="ECO:0000256" key="2">
    <source>
        <dbReference type="PIRSR" id="PIRSR601461-1"/>
    </source>
</evidence>
<dbReference type="EMBL" id="JAGPXC010000012">
    <property type="protein sequence ID" value="KAH6645111.1"/>
    <property type="molecule type" value="Genomic_DNA"/>
</dbReference>
<dbReference type="CDD" id="cd05471">
    <property type="entry name" value="pepsin_like"/>
    <property type="match status" value="1"/>
</dbReference>
<organism evidence="5 6">
    <name type="scientific">Truncatella angustata</name>
    <dbReference type="NCBI Taxonomy" id="152316"/>
    <lineage>
        <taxon>Eukaryota</taxon>
        <taxon>Fungi</taxon>
        <taxon>Dikarya</taxon>
        <taxon>Ascomycota</taxon>
        <taxon>Pezizomycotina</taxon>
        <taxon>Sordariomycetes</taxon>
        <taxon>Xylariomycetidae</taxon>
        <taxon>Amphisphaeriales</taxon>
        <taxon>Sporocadaceae</taxon>
        <taxon>Truncatella</taxon>
    </lineage>
</organism>
<comment type="caution">
    <text evidence="5">The sequence shown here is derived from an EMBL/GenBank/DDBJ whole genome shotgun (WGS) entry which is preliminary data.</text>
</comment>
<comment type="similarity">
    <text evidence="1">Belongs to the peptidase A1 family.</text>
</comment>
<feature type="domain" description="Peptidase A1" evidence="4">
    <location>
        <begin position="29"/>
        <end position="386"/>
    </location>
</feature>
<dbReference type="Pfam" id="PF00026">
    <property type="entry name" value="Asp"/>
    <property type="match status" value="1"/>
</dbReference>
<evidence type="ECO:0000256" key="3">
    <source>
        <dbReference type="SAM" id="SignalP"/>
    </source>
</evidence>
<dbReference type="Gene3D" id="2.40.70.10">
    <property type="entry name" value="Acid Proteases"/>
    <property type="match status" value="2"/>
</dbReference>
<dbReference type="AlphaFoldDB" id="A0A9P8UB92"/>
<dbReference type="GeneID" id="70127792"/>
<keyword evidence="3" id="KW-0732">Signal</keyword>
<dbReference type="InterPro" id="IPR021109">
    <property type="entry name" value="Peptidase_aspartic_dom_sf"/>
</dbReference>
<sequence>MSGFTLLALAAAASAAVLEFPLHIQNTYSSIELEIGSPAKPYRLLFDTGSATAWMVNSDCTDTSCPNLSAYSRVGYNATASSTSVDLDSYTRIPYIDGDVVNGFAIQDVFEDEKGTVQWNQTFLSVNESSWRWITADGFLGLAFSSIAESKTSTLVETLLWDDQLDASRFALFYGTNLLDTGDQDGVLTIGGSHEDTYVDGEVVYMPLRAEDPYQLWRAPLRSVNVLATGTNTTVAVNNGQMPTTGDAAGTFPKYNTTWPVYGTAVFDTGAGRISVPTEIIAPIYFNLGWNVTKLLNGEERMQCQHLNATWGLSFTFGEGAEADDVTFTIRGDEFTYPNDQCMPPIDDSGSYGFALIGATFLRRHYSVFDFGATRVEDYQPKIGFGRLKEEYDYLTKTA</sequence>
<dbReference type="Proteomes" id="UP000758603">
    <property type="component" value="Unassembled WGS sequence"/>
</dbReference>
<dbReference type="PANTHER" id="PTHR47966">
    <property type="entry name" value="BETA-SITE APP-CLEAVING ENZYME, ISOFORM A-RELATED"/>
    <property type="match status" value="1"/>
</dbReference>